<organism evidence="2 3">
    <name type="scientific">Cylindrodendrum hubeiense</name>
    <dbReference type="NCBI Taxonomy" id="595255"/>
    <lineage>
        <taxon>Eukaryota</taxon>
        <taxon>Fungi</taxon>
        <taxon>Dikarya</taxon>
        <taxon>Ascomycota</taxon>
        <taxon>Pezizomycotina</taxon>
        <taxon>Sordariomycetes</taxon>
        <taxon>Hypocreomycetidae</taxon>
        <taxon>Hypocreales</taxon>
        <taxon>Nectriaceae</taxon>
        <taxon>Cylindrodendrum</taxon>
    </lineage>
</organism>
<feature type="compositionally biased region" description="Low complexity" evidence="1">
    <location>
        <begin position="12"/>
        <end position="23"/>
    </location>
</feature>
<dbReference type="InterPro" id="IPR010033">
    <property type="entry name" value="HAD_SF_ppase_IIIC"/>
</dbReference>
<dbReference type="NCBIfam" id="TIGR01685">
    <property type="entry name" value="MDP-1"/>
    <property type="match status" value="1"/>
</dbReference>
<evidence type="ECO:0000313" key="2">
    <source>
        <dbReference type="EMBL" id="KAF7554554.1"/>
    </source>
</evidence>
<dbReference type="PANTHER" id="PTHR17901">
    <property type="entry name" value="MAGNESIUM-DEPENDENT PHOSPHATASE 1 MDP1"/>
    <property type="match status" value="1"/>
</dbReference>
<dbReference type="PANTHER" id="PTHR17901:SF14">
    <property type="entry name" value="MAGNESIUM-DEPENDENT PHOSPHATASE 1"/>
    <property type="match status" value="1"/>
</dbReference>
<dbReference type="GO" id="GO:0003993">
    <property type="term" value="F:acid phosphatase activity"/>
    <property type="evidence" value="ECO:0007669"/>
    <property type="project" value="TreeGrafter"/>
</dbReference>
<dbReference type="InterPro" id="IPR023214">
    <property type="entry name" value="HAD_sf"/>
</dbReference>
<feature type="region of interest" description="Disordered" evidence="1">
    <location>
        <begin position="1"/>
        <end position="23"/>
    </location>
</feature>
<dbReference type="SFLD" id="SFLDG01131">
    <property type="entry name" value="C1.5.2:_MDP_Like"/>
    <property type="match status" value="1"/>
</dbReference>
<sequence length="240" mass="26538">MPKKLSKNNSFPPSSSTLSSLSSITTSSTSTTNAALTLLPASLADPALPLPKLVVFDLDYTLWPFWVDTHVTPPLKPNGTHSAGTDKYGEEFAFYTDVPGILYTLPRAGVRMAIASRTPTPNIARDLLKMIHIPPPPPADDAPPSKPEKSKRATDTFEGGIEAYPGSKLKHFEIIQKRTGIRYEDMLFFDDEPRNFETESLGVTMFLIRDGTSWTEIEKGVLKWRTRRGYIQTPGTPTQA</sequence>
<dbReference type="FunFam" id="3.40.50.1000:FF:000155">
    <property type="entry name" value="Putative magnesium dependent phosphatase"/>
    <property type="match status" value="1"/>
</dbReference>
<dbReference type="AlphaFoldDB" id="A0A9P5HDK4"/>
<dbReference type="CDD" id="cd07501">
    <property type="entry name" value="HAD_MDP-1_like"/>
    <property type="match status" value="1"/>
</dbReference>
<dbReference type="InterPro" id="IPR036412">
    <property type="entry name" value="HAD-like_sf"/>
</dbReference>
<dbReference type="Pfam" id="PF12689">
    <property type="entry name" value="Acid_PPase"/>
    <property type="match status" value="1"/>
</dbReference>
<evidence type="ECO:0008006" key="4">
    <source>
        <dbReference type="Google" id="ProtNLM"/>
    </source>
</evidence>
<reference evidence="2" key="1">
    <citation type="submission" date="2020-03" db="EMBL/GenBank/DDBJ databases">
        <title>Draft Genome Sequence of Cylindrodendrum hubeiense.</title>
        <authorList>
            <person name="Buettner E."/>
            <person name="Kellner H."/>
        </authorList>
    </citation>
    <scope>NUCLEOTIDE SEQUENCE</scope>
    <source>
        <strain evidence="2">IHI 201604</strain>
    </source>
</reference>
<dbReference type="SFLD" id="SFLDS00003">
    <property type="entry name" value="Haloacid_Dehalogenase"/>
    <property type="match status" value="1"/>
</dbReference>
<name>A0A9P5HDK4_9HYPO</name>
<keyword evidence="3" id="KW-1185">Reference proteome</keyword>
<dbReference type="OrthoDB" id="2865258at2759"/>
<dbReference type="Proteomes" id="UP000722485">
    <property type="component" value="Unassembled WGS sequence"/>
</dbReference>
<accession>A0A9P5HDK4</accession>
<dbReference type="EMBL" id="JAANBB010000031">
    <property type="protein sequence ID" value="KAF7554554.1"/>
    <property type="molecule type" value="Genomic_DNA"/>
</dbReference>
<feature type="compositionally biased region" description="Pro residues" evidence="1">
    <location>
        <begin position="134"/>
        <end position="145"/>
    </location>
</feature>
<dbReference type="Gene3D" id="3.40.50.1000">
    <property type="entry name" value="HAD superfamily/HAD-like"/>
    <property type="match status" value="1"/>
</dbReference>
<evidence type="ECO:0000313" key="3">
    <source>
        <dbReference type="Proteomes" id="UP000722485"/>
    </source>
</evidence>
<dbReference type="SFLD" id="SFLDG01129">
    <property type="entry name" value="C1.5:_HAD__Beta-PGM__Phosphata"/>
    <property type="match status" value="1"/>
</dbReference>
<dbReference type="InterPro" id="IPR035679">
    <property type="entry name" value="MDP-1_euk"/>
</dbReference>
<dbReference type="SUPFAM" id="SSF56784">
    <property type="entry name" value="HAD-like"/>
    <property type="match status" value="1"/>
</dbReference>
<evidence type="ECO:0000256" key="1">
    <source>
        <dbReference type="SAM" id="MobiDB-lite"/>
    </source>
</evidence>
<dbReference type="NCBIfam" id="TIGR01681">
    <property type="entry name" value="HAD-SF-IIIC"/>
    <property type="match status" value="1"/>
</dbReference>
<comment type="caution">
    <text evidence="2">The sequence shown here is derived from an EMBL/GenBank/DDBJ whole genome shotgun (WGS) entry which is preliminary data.</text>
</comment>
<protein>
    <recommendedName>
        <fullName evidence="4">Magnesium-dependent phosphatase-1</fullName>
    </recommendedName>
</protein>
<dbReference type="InterPro" id="IPR010036">
    <property type="entry name" value="MDP_1_eu_arc"/>
</dbReference>
<feature type="region of interest" description="Disordered" evidence="1">
    <location>
        <begin position="134"/>
        <end position="154"/>
    </location>
</feature>
<gene>
    <name evidence="2" type="ORF">G7Z17_g2850</name>
</gene>
<proteinExistence type="predicted"/>